<dbReference type="InterPro" id="IPR037185">
    <property type="entry name" value="EmrE-like"/>
</dbReference>
<keyword evidence="2 5" id="KW-0812">Transmembrane</keyword>
<dbReference type="Pfam" id="PF05653">
    <property type="entry name" value="Mg_trans_NIPA"/>
    <property type="match status" value="1"/>
</dbReference>
<dbReference type="AlphaFoldDB" id="A0A7S4Q298"/>
<dbReference type="SUPFAM" id="SSF103481">
    <property type="entry name" value="Multidrug resistance efflux transporter EmrE"/>
    <property type="match status" value="1"/>
</dbReference>
<name>A0A7S4Q298_9DINO</name>
<evidence type="ECO:0000256" key="2">
    <source>
        <dbReference type="ARBA" id="ARBA00022692"/>
    </source>
</evidence>
<evidence type="ECO:0000313" key="6">
    <source>
        <dbReference type="EMBL" id="CAE4569863.1"/>
    </source>
</evidence>
<accession>A0A7S4Q298</accession>
<proteinExistence type="predicted"/>
<feature type="transmembrane region" description="Helical" evidence="5">
    <location>
        <begin position="12"/>
        <end position="31"/>
    </location>
</feature>
<organism evidence="6">
    <name type="scientific">Alexandrium monilatum</name>
    <dbReference type="NCBI Taxonomy" id="311494"/>
    <lineage>
        <taxon>Eukaryota</taxon>
        <taxon>Sar</taxon>
        <taxon>Alveolata</taxon>
        <taxon>Dinophyceae</taxon>
        <taxon>Gonyaulacales</taxon>
        <taxon>Pyrocystaceae</taxon>
        <taxon>Alexandrium</taxon>
    </lineage>
</organism>
<dbReference type="InterPro" id="IPR008521">
    <property type="entry name" value="Mg_trans_NIPA"/>
</dbReference>
<sequence length="477" mass="49692">MAVPQAGSSESGGFLAAGIILGVLASMCGTAGKQTLRFSELQRRRGTPTSLCIARAALVVGLLLNTLVGPLIDMGSYAFAPQSVIAPLGGLDVVWNTITAPLTLGETLTKSLFCGCVVITGGAIMTSLVGSHDSGDYTADVMQSIIIRPAVLVYLLAFGAWLLFNVLVLIPRSAAPKGQPWTPGDRLRGLSLGMTAGSISGNMFCVKAFVEVVQDSIVRGTGEAWATWIPYVLLLGAVFFAVSNLYFLTKAMREYEALFMGAVFEGSLIISACISGAVVFCEMERLQSWQIGLYWAAILALVGGIVLVCKGSKPAAEAEESALAGEQASEEPAEAEKSAASACGAEKSLQAQKSASSTCASEKGLQDGVGSDWYPEDCELNDGFAPQSGKAVLAGADAAEIEDGVALQFVAVAKQTASCVCPSCAYDAELEDCISKQSDPMPCSRPVLTGVQPSLAAASSWRQRLEEGSPSPDISRL</sequence>
<comment type="subcellular location">
    <subcellularLocation>
        <location evidence="1">Membrane</location>
        <topology evidence="1">Multi-pass membrane protein</topology>
    </subcellularLocation>
</comment>
<feature type="transmembrane region" description="Helical" evidence="5">
    <location>
        <begin position="52"/>
        <end position="72"/>
    </location>
</feature>
<reference evidence="6" key="1">
    <citation type="submission" date="2021-01" db="EMBL/GenBank/DDBJ databases">
        <authorList>
            <person name="Corre E."/>
            <person name="Pelletier E."/>
            <person name="Niang G."/>
            <person name="Scheremetjew M."/>
            <person name="Finn R."/>
            <person name="Kale V."/>
            <person name="Holt S."/>
            <person name="Cochrane G."/>
            <person name="Meng A."/>
            <person name="Brown T."/>
            <person name="Cohen L."/>
        </authorList>
    </citation>
    <scope>NUCLEOTIDE SEQUENCE</scope>
    <source>
        <strain evidence="6">CCMP3105</strain>
    </source>
</reference>
<evidence type="ECO:0000256" key="1">
    <source>
        <dbReference type="ARBA" id="ARBA00004141"/>
    </source>
</evidence>
<evidence type="ECO:0000256" key="3">
    <source>
        <dbReference type="ARBA" id="ARBA00022989"/>
    </source>
</evidence>
<keyword evidence="3 5" id="KW-1133">Transmembrane helix</keyword>
<dbReference type="PANTHER" id="PTHR12570">
    <property type="match status" value="1"/>
</dbReference>
<feature type="transmembrane region" description="Helical" evidence="5">
    <location>
        <begin position="151"/>
        <end position="170"/>
    </location>
</feature>
<dbReference type="PANTHER" id="PTHR12570:SF9">
    <property type="entry name" value="MAGNESIUM TRANSPORTER NIPA8-RELATED"/>
    <property type="match status" value="1"/>
</dbReference>
<evidence type="ECO:0000256" key="5">
    <source>
        <dbReference type="SAM" id="Phobius"/>
    </source>
</evidence>
<feature type="transmembrane region" description="Helical" evidence="5">
    <location>
        <begin position="84"/>
        <end position="104"/>
    </location>
</feature>
<keyword evidence="4 5" id="KW-0472">Membrane</keyword>
<dbReference type="EMBL" id="HBNR01014629">
    <property type="protein sequence ID" value="CAE4569863.1"/>
    <property type="molecule type" value="Transcribed_RNA"/>
</dbReference>
<feature type="transmembrane region" description="Helical" evidence="5">
    <location>
        <begin position="190"/>
        <end position="209"/>
    </location>
</feature>
<feature type="transmembrane region" description="Helical" evidence="5">
    <location>
        <begin position="111"/>
        <end position="131"/>
    </location>
</feature>
<gene>
    <name evidence="6" type="ORF">AMON00008_LOCUS9482</name>
</gene>
<feature type="transmembrane region" description="Helical" evidence="5">
    <location>
        <begin position="292"/>
        <end position="309"/>
    </location>
</feature>
<dbReference type="GO" id="GO:0015095">
    <property type="term" value="F:magnesium ion transmembrane transporter activity"/>
    <property type="evidence" value="ECO:0007669"/>
    <property type="project" value="InterPro"/>
</dbReference>
<feature type="transmembrane region" description="Helical" evidence="5">
    <location>
        <begin position="229"/>
        <end position="248"/>
    </location>
</feature>
<feature type="transmembrane region" description="Helical" evidence="5">
    <location>
        <begin position="257"/>
        <end position="280"/>
    </location>
</feature>
<dbReference type="GO" id="GO:0016020">
    <property type="term" value="C:membrane"/>
    <property type="evidence" value="ECO:0007669"/>
    <property type="project" value="UniProtKB-SubCell"/>
</dbReference>
<evidence type="ECO:0000256" key="4">
    <source>
        <dbReference type="ARBA" id="ARBA00023136"/>
    </source>
</evidence>
<protein>
    <submittedName>
        <fullName evidence="6">Uncharacterized protein</fullName>
    </submittedName>
</protein>